<dbReference type="SMART" id="SM00382">
    <property type="entry name" value="AAA"/>
    <property type="match status" value="1"/>
</dbReference>
<evidence type="ECO:0000313" key="4">
    <source>
        <dbReference type="EMBL" id="KAJ6231416.1"/>
    </source>
</evidence>
<dbReference type="InterPro" id="IPR003959">
    <property type="entry name" value="ATPase_AAA_core"/>
</dbReference>
<evidence type="ECO:0000313" key="5">
    <source>
        <dbReference type="Proteomes" id="UP001150062"/>
    </source>
</evidence>
<dbReference type="PANTHER" id="PTHR45644:SF3">
    <property type="entry name" value="FI08533P-RELATED"/>
    <property type="match status" value="1"/>
</dbReference>
<dbReference type="PRINTS" id="PR00300">
    <property type="entry name" value="CLPPROTEASEA"/>
</dbReference>
<keyword evidence="2" id="KW-0067">ATP-binding</keyword>
<dbReference type="Proteomes" id="UP001150062">
    <property type="component" value="Unassembled WGS sequence"/>
</dbReference>
<accession>A0ABQ8XFI9</accession>
<keyword evidence="5" id="KW-1185">Reference proteome</keyword>
<evidence type="ECO:0000259" key="3">
    <source>
        <dbReference type="SMART" id="SM00382"/>
    </source>
</evidence>
<dbReference type="InterPro" id="IPR003593">
    <property type="entry name" value="AAA+_ATPase"/>
</dbReference>
<dbReference type="Gene3D" id="1.10.8.60">
    <property type="match status" value="1"/>
</dbReference>
<evidence type="ECO:0000256" key="2">
    <source>
        <dbReference type="ARBA" id="ARBA00022840"/>
    </source>
</evidence>
<evidence type="ECO:0000256" key="1">
    <source>
        <dbReference type="ARBA" id="ARBA00022741"/>
    </source>
</evidence>
<dbReference type="InterPro" id="IPR027417">
    <property type="entry name" value="P-loop_NTPase"/>
</dbReference>
<dbReference type="SUPFAM" id="SSF52540">
    <property type="entry name" value="P-loop containing nucleoside triphosphate hydrolases"/>
    <property type="match status" value="1"/>
</dbReference>
<keyword evidence="1" id="KW-0547">Nucleotide-binding</keyword>
<comment type="caution">
    <text evidence="4">The sequence shown here is derived from an EMBL/GenBank/DDBJ whole genome shotgun (WGS) entry which is preliminary data.</text>
</comment>
<dbReference type="InterPro" id="IPR051701">
    <property type="entry name" value="Mito_OM_Translocase_MSP1"/>
</dbReference>
<protein>
    <recommendedName>
        <fullName evidence="3">AAA+ ATPase domain-containing protein</fullName>
    </recommendedName>
</protein>
<organism evidence="4 5">
    <name type="scientific">Anaeramoeba flamelloides</name>
    <dbReference type="NCBI Taxonomy" id="1746091"/>
    <lineage>
        <taxon>Eukaryota</taxon>
        <taxon>Metamonada</taxon>
        <taxon>Anaeramoebidae</taxon>
        <taxon>Anaeramoeba</taxon>
    </lineage>
</organism>
<reference evidence="4" key="1">
    <citation type="submission" date="2022-08" db="EMBL/GenBank/DDBJ databases">
        <title>Novel sulfate-reducing endosymbionts in the free-living metamonad Anaeramoeba.</title>
        <authorList>
            <person name="Jerlstrom-Hultqvist J."/>
            <person name="Cepicka I."/>
            <person name="Gallot-Lavallee L."/>
            <person name="Salas-Leiva D."/>
            <person name="Curtis B.A."/>
            <person name="Zahonova K."/>
            <person name="Pipaliya S."/>
            <person name="Dacks J."/>
            <person name="Roger A.J."/>
        </authorList>
    </citation>
    <scope>NUCLEOTIDE SEQUENCE</scope>
    <source>
        <strain evidence="4">Schooner1</strain>
    </source>
</reference>
<dbReference type="PANTHER" id="PTHR45644">
    <property type="entry name" value="AAA ATPASE, PUTATIVE (AFU_ORTHOLOGUE AFUA_2G12920)-RELATED-RELATED"/>
    <property type="match status" value="1"/>
</dbReference>
<sequence>MIVRKIIFQKRPYINHITIDQNFDLFKYVIKYFNSFYSIKLENNLNFERNKNIWNQKIYSINELQNILGYSLTHSLNNSNQNKTHIHNNNNLNNNIHDNNNIHNNNAYKDKDNFNNNKIINNNNNNHNSNNFNNRNNGEVVLNKKDLLYGIKIFTNINQKNNFVNINLKMTNLFKFQIFNQFFIPKEKLNISFNDIGGIKFIKQKIEEFLILPIKRPLLFQRGNLKKISNHFLFYGPPGNGKTMLIKAIAKESNFNLLKINTLLMNLKLNNNINKLIHIIFSIVLKFGKTIIFIDEIDSLFNNSNDDLNTNDPQNGIINNSNSNGDGNSNIDNNSKLRTIFLELLNKIQMDNNFNNIILIAETNKPYELDKQILQKFNNKIFIDLPNLQQRKKILKLFLKNEAIDSQLDYLQLAKITKYYSVSDIIQLIKSTCYIPIRERLFQNNGNNFDYNSFKKILNYSDLNLTPRKLTLNDFQNEKEKIKPSLFYNSLAYKQVENWRESYNDKEKEIFL</sequence>
<feature type="domain" description="AAA+ ATPase" evidence="3">
    <location>
        <begin position="228"/>
        <end position="387"/>
    </location>
</feature>
<dbReference type="InterPro" id="IPR001270">
    <property type="entry name" value="ClpA/B"/>
</dbReference>
<proteinExistence type="predicted"/>
<name>A0ABQ8XFI9_9EUKA</name>
<dbReference type="Gene3D" id="3.40.50.300">
    <property type="entry name" value="P-loop containing nucleotide triphosphate hydrolases"/>
    <property type="match status" value="1"/>
</dbReference>
<dbReference type="Pfam" id="PF00004">
    <property type="entry name" value="AAA"/>
    <property type="match status" value="1"/>
</dbReference>
<dbReference type="EMBL" id="JAOAOG010000300">
    <property type="protein sequence ID" value="KAJ6231416.1"/>
    <property type="molecule type" value="Genomic_DNA"/>
</dbReference>
<gene>
    <name evidence="4" type="ORF">M0813_05842</name>
</gene>